<dbReference type="Proteomes" id="UP001234178">
    <property type="component" value="Unassembled WGS sequence"/>
</dbReference>
<evidence type="ECO:0000259" key="3">
    <source>
        <dbReference type="Pfam" id="PF08389"/>
    </source>
</evidence>
<dbReference type="PANTHER" id="PTHR11223">
    <property type="entry name" value="EXPORTIN 1/5"/>
    <property type="match status" value="1"/>
</dbReference>
<feature type="domain" description="Exportin-5 C-terminal" evidence="4">
    <location>
        <begin position="316"/>
        <end position="1090"/>
    </location>
</feature>
<dbReference type="InterPro" id="IPR013598">
    <property type="entry name" value="Exportin-1/Importin-b-like"/>
</dbReference>
<dbReference type="EMBL" id="JAOYFB010000003">
    <property type="protein sequence ID" value="KAK4011234.1"/>
    <property type="molecule type" value="Genomic_DNA"/>
</dbReference>
<dbReference type="InterPro" id="IPR045065">
    <property type="entry name" value="XPO1/5"/>
</dbReference>
<feature type="domain" description="Importin N-terminal" evidence="2">
    <location>
        <begin position="38"/>
        <end position="105"/>
    </location>
</feature>
<dbReference type="PANTHER" id="PTHR11223:SF3">
    <property type="entry name" value="EXPORTIN-5"/>
    <property type="match status" value="1"/>
</dbReference>
<sequence>MEGQGNLPPQISAEAEQLIHAVDVALSPAVSTEERNQAYNVCERFKEESPLCAIVGLQLAASARSPTIKHFGLQLVEHCIKFRWKDMHPQEKLSIKDSVWKLMGSGTDMNEPSYIKDGTARLVVEMVKREWPQQWPNFLQELTDLSQCGKEYQTELVLLVLLRLAEDVAVFQSVDPVRRRDLQQGLTANMAEIFDFLSRLLRVQVTAYHERKLIGSPTAQFHCRLALSVIAVFQSHVEWVSIIHIMAHEGQLLVLFCTLLSDENFRLPAAECLLQIVSRKGPAKERTPLLILFNQGAIASMLESAQLASAQPLTEVNYNFLKRLTEVLVGMGTQLCSLYGKEPEVTKPDTLAMYLQAVLALTRHQSLSINQTAATLWVALFKHDRLNIEPELLAVIEPWIAIAARKFVKTSVCAYNAMDFDSDEEFTAFHQRLRSELIEAVRLATVLAPSVTFSYAHQWLLSQLDNTNSILAEWEALALFLDAVACKAKEAPAGPQLLERCLTYQSSDPSILSELLSCISALFVYVQHDPQRLLQPVLNRIFSSVLFSGPGQSKENRTKIVRNVRRHACSLLVKISMQHPGLLVQQFEYLKSNIDRLSKTQDDSQLSRMEVLTLQEALFVISNQFTDFQMKCDLIGEIIRPAAQQWTAISPAFNSAKEFLSFIGLDRPPPEPSVEDVHGRNRSELLASTSVFLAVLKRCRTSIDPLKGHPAAQHLAPLLFDTFRLARVLHQLWEPEAQTLLSPGYAKAHDLLESEIVNILAQGGMSQSGMPACISQLNGNVQKQQSPLERVQNFLAQIHNNVFVMLGSFGETLGEQFYATPGLAVAVAGTTCGHGMEYIPDCRLRTVVKVFCRPFIISCPAHLHQSVILPFLAHFLPAMLQRLASRWQQTMQQQRDENQANLQEILCDVIVRLATRDYIELLKIVILTMTTQFQGEENDEMMDAEGSSSASQVVASVSELGKTVLSEPSLCGYLLQFLLSALWWPDSGNSLKAANILESIVKYWAGLLPRNSAHFPSSEVACLCLSHLLNGIQLLGQHDANLSALIHLGVLMYDTFLPIYPAAMSELMMRNAGCSREDADQYQDKASSLAAGGGQKINQKMERSKRELFRKMTTQIVGQHLADLFRKPVQLASLPKMGSLKPRPKPDAINLADAGLADLFIQE</sequence>
<accession>A0ABQ9ZE87</accession>
<comment type="caution">
    <text evidence="5">The sequence shown here is derived from an EMBL/GenBank/DDBJ whole genome shotgun (WGS) entry which is preliminary data.</text>
</comment>
<gene>
    <name evidence="5" type="ORF">OUZ56_020347</name>
</gene>
<comment type="similarity">
    <text evidence="1">Belongs to the exportin family.</text>
</comment>
<evidence type="ECO:0008006" key="7">
    <source>
        <dbReference type="Google" id="ProtNLM"/>
    </source>
</evidence>
<organism evidence="5 6">
    <name type="scientific">Daphnia magna</name>
    <dbReference type="NCBI Taxonomy" id="35525"/>
    <lineage>
        <taxon>Eukaryota</taxon>
        <taxon>Metazoa</taxon>
        <taxon>Ecdysozoa</taxon>
        <taxon>Arthropoda</taxon>
        <taxon>Crustacea</taxon>
        <taxon>Branchiopoda</taxon>
        <taxon>Diplostraca</taxon>
        <taxon>Cladocera</taxon>
        <taxon>Anomopoda</taxon>
        <taxon>Daphniidae</taxon>
        <taxon>Daphnia</taxon>
    </lineage>
</organism>
<dbReference type="InterPro" id="IPR011989">
    <property type="entry name" value="ARM-like"/>
</dbReference>
<evidence type="ECO:0000313" key="5">
    <source>
        <dbReference type="EMBL" id="KAK4011234.1"/>
    </source>
</evidence>
<keyword evidence="6" id="KW-1185">Reference proteome</keyword>
<dbReference type="Pfam" id="PF03810">
    <property type="entry name" value="IBN_N"/>
    <property type="match status" value="1"/>
</dbReference>
<dbReference type="Gene3D" id="1.25.10.10">
    <property type="entry name" value="Leucine-rich Repeat Variant"/>
    <property type="match status" value="1"/>
</dbReference>
<dbReference type="SUPFAM" id="SSF48371">
    <property type="entry name" value="ARM repeat"/>
    <property type="match status" value="1"/>
</dbReference>
<proteinExistence type="inferred from homology"/>
<evidence type="ECO:0000313" key="6">
    <source>
        <dbReference type="Proteomes" id="UP001234178"/>
    </source>
</evidence>
<reference evidence="5 6" key="1">
    <citation type="journal article" date="2023" name="Nucleic Acids Res.">
        <title>The hologenome of Daphnia magna reveals possible DNA methylation and microbiome-mediated evolution of the host genome.</title>
        <authorList>
            <person name="Chaturvedi A."/>
            <person name="Li X."/>
            <person name="Dhandapani V."/>
            <person name="Marshall H."/>
            <person name="Kissane S."/>
            <person name="Cuenca-Cambronero M."/>
            <person name="Asole G."/>
            <person name="Calvet F."/>
            <person name="Ruiz-Romero M."/>
            <person name="Marangio P."/>
            <person name="Guigo R."/>
            <person name="Rago D."/>
            <person name="Mirbahai L."/>
            <person name="Eastwood N."/>
            <person name="Colbourne J.K."/>
            <person name="Zhou J."/>
            <person name="Mallon E."/>
            <person name="Orsini L."/>
        </authorList>
    </citation>
    <scope>NUCLEOTIDE SEQUENCE [LARGE SCALE GENOMIC DNA]</scope>
    <source>
        <strain evidence="5">LRV0_1</strain>
    </source>
</reference>
<dbReference type="InterPro" id="IPR001494">
    <property type="entry name" value="Importin-beta_N"/>
</dbReference>
<dbReference type="InterPro" id="IPR016024">
    <property type="entry name" value="ARM-type_fold"/>
</dbReference>
<dbReference type="InterPro" id="IPR045478">
    <property type="entry name" value="Exportin-5_C"/>
</dbReference>
<evidence type="ECO:0000259" key="4">
    <source>
        <dbReference type="Pfam" id="PF19273"/>
    </source>
</evidence>
<dbReference type="Pfam" id="PF19273">
    <property type="entry name" value="Exportin-5"/>
    <property type="match status" value="1"/>
</dbReference>
<dbReference type="Pfam" id="PF08389">
    <property type="entry name" value="Xpo1"/>
    <property type="match status" value="1"/>
</dbReference>
<protein>
    <recommendedName>
        <fullName evidence="7">Exportin-5</fullName>
    </recommendedName>
</protein>
<evidence type="ECO:0000259" key="2">
    <source>
        <dbReference type="Pfam" id="PF03810"/>
    </source>
</evidence>
<feature type="domain" description="Exportin-1/Importin-beta-like" evidence="3">
    <location>
        <begin position="112"/>
        <end position="273"/>
    </location>
</feature>
<evidence type="ECO:0000256" key="1">
    <source>
        <dbReference type="ARBA" id="ARBA00009466"/>
    </source>
</evidence>
<name>A0ABQ9ZE87_9CRUS</name>